<dbReference type="GO" id="GO:0005886">
    <property type="term" value="C:plasma membrane"/>
    <property type="evidence" value="ECO:0007669"/>
    <property type="project" value="UniProtKB-SubCell"/>
</dbReference>
<evidence type="ECO:0000256" key="1">
    <source>
        <dbReference type="ARBA" id="ARBA00004651"/>
    </source>
</evidence>
<proteinExistence type="predicted"/>
<dbReference type="InterPro" id="IPR001851">
    <property type="entry name" value="ABC_transp_permease"/>
</dbReference>
<feature type="transmembrane region" description="Helical" evidence="6">
    <location>
        <begin position="166"/>
        <end position="188"/>
    </location>
</feature>
<feature type="transmembrane region" description="Helical" evidence="6">
    <location>
        <begin position="216"/>
        <end position="237"/>
    </location>
</feature>
<dbReference type="Proteomes" id="UP000316252">
    <property type="component" value="Unassembled WGS sequence"/>
</dbReference>
<keyword evidence="5 6" id="KW-0472">Membrane</keyword>
<evidence type="ECO:0000256" key="2">
    <source>
        <dbReference type="ARBA" id="ARBA00022475"/>
    </source>
</evidence>
<dbReference type="OrthoDB" id="9808136at2"/>
<keyword evidence="8" id="KW-1185">Reference proteome</keyword>
<feature type="transmembrane region" description="Helical" evidence="6">
    <location>
        <begin position="297"/>
        <end position="314"/>
    </location>
</feature>
<comment type="caution">
    <text evidence="7">The sequence shown here is derived from an EMBL/GenBank/DDBJ whole genome shotgun (WGS) entry which is preliminary data.</text>
</comment>
<evidence type="ECO:0000313" key="8">
    <source>
        <dbReference type="Proteomes" id="UP000316252"/>
    </source>
</evidence>
<accession>A0A506XX89</accession>
<evidence type="ECO:0000256" key="5">
    <source>
        <dbReference type="ARBA" id="ARBA00023136"/>
    </source>
</evidence>
<gene>
    <name evidence="7" type="ORF">FJ657_16635</name>
</gene>
<protein>
    <submittedName>
        <fullName evidence="7">ABC transporter permease</fullName>
    </submittedName>
</protein>
<dbReference type="CDD" id="cd06579">
    <property type="entry name" value="TM_PBP1_transp_AraH_like"/>
    <property type="match status" value="1"/>
</dbReference>
<dbReference type="Pfam" id="PF02653">
    <property type="entry name" value="BPD_transp_2"/>
    <property type="match status" value="1"/>
</dbReference>
<feature type="transmembrane region" description="Helical" evidence="6">
    <location>
        <begin position="49"/>
        <end position="70"/>
    </location>
</feature>
<evidence type="ECO:0000256" key="6">
    <source>
        <dbReference type="SAM" id="Phobius"/>
    </source>
</evidence>
<dbReference type="AlphaFoldDB" id="A0A506XX89"/>
<dbReference type="EMBL" id="VHQG01000005">
    <property type="protein sequence ID" value="TPW74243.1"/>
    <property type="molecule type" value="Genomic_DNA"/>
</dbReference>
<dbReference type="GO" id="GO:0022857">
    <property type="term" value="F:transmembrane transporter activity"/>
    <property type="evidence" value="ECO:0007669"/>
    <property type="project" value="InterPro"/>
</dbReference>
<feature type="transmembrane region" description="Helical" evidence="6">
    <location>
        <begin position="23"/>
        <end position="43"/>
    </location>
</feature>
<evidence type="ECO:0000256" key="3">
    <source>
        <dbReference type="ARBA" id="ARBA00022692"/>
    </source>
</evidence>
<feature type="transmembrane region" description="Helical" evidence="6">
    <location>
        <begin position="77"/>
        <end position="96"/>
    </location>
</feature>
<keyword evidence="2" id="KW-1003">Cell membrane</keyword>
<name>A0A506XX89_9MICO</name>
<keyword evidence="4 6" id="KW-1133">Transmembrane helix</keyword>
<comment type="subcellular location">
    <subcellularLocation>
        <location evidence="1">Cell membrane</location>
        <topology evidence="1">Multi-pass membrane protein</topology>
    </subcellularLocation>
</comment>
<feature type="transmembrane region" description="Helical" evidence="6">
    <location>
        <begin position="249"/>
        <end position="266"/>
    </location>
</feature>
<feature type="transmembrane region" description="Helical" evidence="6">
    <location>
        <begin position="273"/>
        <end position="291"/>
    </location>
</feature>
<evidence type="ECO:0000313" key="7">
    <source>
        <dbReference type="EMBL" id="TPW74243.1"/>
    </source>
</evidence>
<reference evidence="7 8" key="1">
    <citation type="submission" date="2019-06" db="EMBL/GenBank/DDBJ databases">
        <authorList>
            <person name="Li F."/>
        </authorList>
    </citation>
    <scope>NUCLEOTIDE SEQUENCE [LARGE SCALE GENOMIC DNA]</scope>
    <source>
        <strain evidence="7 8">10F1D-1</strain>
    </source>
</reference>
<dbReference type="PANTHER" id="PTHR32196">
    <property type="entry name" value="ABC TRANSPORTER PERMEASE PROTEIN YPHD-RELATED-RELATED"/>
    <property type="match status" value="1"/>
</dbReference>
<feature type="transmembrane region" description="Helical" evidence="6">
    <location>
        <begin position="102"/>
        <end position="121"/>
    </location>
</feature>
<dbReference type="RefSeq" id="WP_141164821.1">
    <property type="nucleotide sequence ID" value="NZ_VHQG01000005.1"/>
</dbReference>
<keyword evidence="3 6" id="KW-0812">Transmembrane</keyword>
<sequence>MVSTDAARSRPGRAAHIERLRRFGLWIVLVVVVVVLAVASPTFRDVDNLLNVLQQNSIIGIVACGMAIMMISGGFDLSVGAIGASSSVLGAVVAQAGGGDAAIPAGIGIGLLIGAINGFFVARVRINAFVTTFAMASVVAGLLFVATTAQSTVASSPAIDLLGAGAVGPIPIVFLVFVAALLVVWLLLSRTKFGHYVYSVGGNAEASRLSGVPVQAVQLLAFVLGGGFAGLGGILLLGQTQVGQPSAAATWPLNAIAICVVGGVALTGGVGRIADVFAATLLLGVIANGLNQLDVSSYWQPAVTGVVILGAVILDQINRRRRSAAVRAVDTSTPTLAAAVATEESGVHPTLR</sequence>
<evidence type="ECO:0000256" key="4">
    <source>
        <dbReference type="ARBA" id="ARBA00022989"/>
    </source>
</evidence>
<feature type="transmembrane region" description="Helical" evidence="6">
    <location>
        <begin position="128"/>
        <end position="146"/>
    </location>
</feature>
<organism evidence="7 8">
    <name type="scientific">Schumannella soli</name>
    <dbReference type="NCBI Taxonomy" id="2590779"/>
    <lineage>
        <taxon>Bacteria</taxon>
        <taxon>Bacillati</taxon>
        <taxon>Actinomycetota</taxon>
        <taxon>Actinomycetes</taxon>
        <taxon>Micrococcales</taxon>
        <taxon>Microbacteriaceae</taxon>
        <taxon>Schumannella</taxon>
    </lineage>
</organism>